<dbReference type="SUPFAM" id="SSF56601">
    <property type="entry name" value="beta-lactamase/transpeptidase-like"/>
    <property type="match status" value="1"/>
</dbReference>
<protein>
    <submittedName>
        <fullName evidence="4">Beta-lactamase</fullName>
    </submittedName>
</protein>
<evidence type="ECO:0000256" key="1">
    <source>
        <dbReference type="ARBA" id="ARBA00022801"/>
    </source>
</evidence>
<sequence length="448" mass="46229">MIGRATPAAVGLDAEALARIPGILREGVEASPPRLAGASALVARHGRIVLECAEGWAVRWRDAEHELPMDQRVPAREDTIYDVASISKLFTAIAVLQLVEAGQVGLEDPIAQHLPRFAAHGKDRVRVHHLLTHTGGLPAERPLHRERPDPASRRELALETEPIAGPGEKYVYSDIGMIALGCLVEEVAGRPLDAVVRARITGPLGMDETMHRPPAALLPRIAATEWDPDTGTMLRGVVHDEKARALDGVAGHAGIFSTASDLAVLAQTLLDGGRCGTARILSEESVAAMLTDRVAAITGPDGARRGLGTELSAASHGALARPRSAGSRGTGSSAAGAGTVASTAAGPRGAGSFAAGPRTAGHTGFTGTSLLIDPGTGVSVIVLANAVHPRRERSGMPEVRRAVADAVADALGAEDAPAPHRSAAPHLPSAPDRPSAAVSGLAPPPPRR</sequence>
<feature type="compositionally biased region" description="Low complexity" evidence="2">
    <location>
        <begin position="320"/>
        <end position="346"/>
    </location>
</feature>
<dbReference type="eggNOG" id="COG1680">
    <property type="taxonomic scope" value="Bacteria"/>
</dbReference>
<feature type="region of interest" description="Disordered" evidence="2">
    <location>
        <begin position="313"/>
        <end position="357"/>
    </location>
</feature>
<dbReference type="HOGENOM" id="CLU_020027_1_3_11"/>
<dbReference type="STRING" id="396014.BF93_14745"/>
<dbReference type="InterPro" id="IPR001466">
    <property type="entry name" value="Beta-lactam-related"/>
</dbReference>
<evidence type="ECO:0000313" key="4">
    <source>
        <dbReference type="EMBL" id="EWS81772.1"/>
    </source>
</evidence>
<dbReference type="RefSeq" id="WP_051486629.1">
    <property type="nucleotide sequence ID" value="NZ_KK069991.1"/>
</dbReference>
<keyword evidence="1" id="KW-0378">Hydrolase</keyword>
<keyword evidence="5" id="KW-1185">Reference proteome</keyword>
<proteinExistence type="predicted"/>
<evidence type="ECO:0000259" key="3">
    <source>
        <dbReference type="Pfam" id="PF00144"/>
    </source>
</evidence>
<evidence type="ECO:0000256" key="2">
    <source>
        <dbReference type="SAM" id="MobiDB-lite"/>
    </source>
</evidence>
<accession>Z9JVG7</accession>
<feature type="region of interest" description="Disordered" evidence="2">
    <location>
        <begin position="410"/>
        <end position="448"/>
    </location>
</feature>
<name>Z9JVG7_9MICO</name>
<dbReference type="Pfam" id="PF00144">
    <property type="entry name" value="Beta-lactamase"/>
    <property type="match status" value="1"/>
</dbReference>
<dbReference type="PANTHER" id="PTHR43283">
    <property type="entry name" value="BETA-LACTAMASE-RELATED"/>
    <property type="match status" value="1"/>
</dbReference>
<reference evidence="4 5" key="1">
    <citation type="submission" date="2014-02" db="EMBL/GenBank/DDBJ databases">
        <title>Genome sequence of Brachybacterium phenoliresistens strain W13A50.</title>
        <authorList>
            <person name="Wang X."/>
        </authorList>
    </citation>
    <scope>NUCLEOTIDE SEQUENCE [LARGE SCALE GENOMIC DNA]</scope>
    <source>
        <strain evidence="4 5">W13A50</strain>
    </source>
</reference>
<dbReference type="InterPro" id="IPR012338">
    <property type="entry name" value="Beta-lactam/transpept-like"/>
</dbReference>
<dbReference type="EMBL" id="JDYK01000005">
    <property type="protein sequence ID" value="EWS81772.1"/>
    <property type="molecule type" value="Genomic_DNA"/>
</dbReference>
<dbReference type="Proteomes" id="UP000023067">
    <property type="component" value="Unassembled WGS sequence"/>
</dbReference>
<dbReference type="Gene3D" id="3.40.710.10">
    <property type="entry name" value="DD-peptidase/beta-lactamase superfamily"/>
    <property type="match status" value="1"/>
</dbReference>
<dbReference type="PATRIC" id="fig|396014.3.peg.1295"/>
<dbReference type="GO" id="GO:0016787">
    <property type="term" value="F:hydrolase activity"/>
    <property type="evidence" value="ECO:0007669"/>
    <property type="project" value="UniProtKB-KW"/>
</dbReference>
<dbReference type="InterPro" id="IPR050789">
    <property type="entry name" value="Diverse_Enzym_Activities"/>
</dbReference>
<feature type="domain" description="Beta-lactamase-related" evidence="3">
    <location>
        <begin position="34"/>
        <end position="403"/>
    </location>
</feature>
<dbReference type="PANTHER" id="PTHR43283:SF11">
    <property type="entry name" value="BETA-LACTAMASE-RELATED DOMAIN-CONTAINING PROTEIN"/>
    <property type="match status" value="1"/>
</dbReference>
<comment type="caution">
    <text evidence="4">The sequence shown here is derived from an EMBL/GenBank/DDBJ whole genome shotgun (WGS) entry which is preliminary data.</text>
</comment>
<organism evidence="4 5">
    <name type="scientific">Brachybacterium phenoliresistens</name>
    <dbReference type="NCBI Taxonomy" id="396014"/>
    <lineage>
        <taxon>Bacteria</taxon>
        <taxon>Bacillati</taxon>
        <taxon>Actinomycetota</taxon>
        <taxon>Actinomycetes</taxon>
        <taxon>Micrococcales</taxon>
        <taxon>Dermabacteraceae</taxon>
        <taxon>Brachybacterium</taxon>
    </lineage>
</organism>
<evidence type="ECO:0000313" key="5">
    <source>
        <dbReference type="Proteomes" id="UP000023067"/>
    </source>
</evidence>
<gene>
    <name evidence="4" type="ORF">BF93_14745</name>
</gene>
<dbReference type="AlphaFoldDB" id="Z9JVG7"/>